<dbReference type="FunFam" id="1.10.3380.30:FF:000007">
    <property type="entry name" value="DExH-box ATP-dependent RNA helicase DExH15 chloroplastic"/>
    <property type="match status" value="1"/>
</dbReference>
<organism evidence="9 10">
    <name type="scientific">Macleaya cordata</name>
    <name type="common">Five-seeded plume-poppy</name>
    <name type="synonym">Bocconia cordata</name>
    <dbReference type="NCBI Taxonomy" id="56857"/>
    <lineage>
        <taxon>Eukaryota</taxon>
        <taxon>Viridiplantae</taxon>
        <taxon>Streptophyta</taxon>
        <taxon>Embryophyta</taxon>
        <taxon>Tracheophyta</taxon>
        <taxon>Spermatophyta</taxon>
        <taxon>Magnoliopsida</taxon>
        <taxon>Ranunculales</taxon>
        <taxon>Papaveraceae</taxon>
        <taxon>Papaveroideae</taxon>
        <taxon>Macleaya</taxon>
    </lineage>
</organism>
<feature type="domain" description="Helicase ATP-binding" evidence="7">
    <location>
        <begin position="111"/>
        <end position="275"/>
    </location>
</feature>
<dbReference type="Pfam" id="PF08148">
    <property type="entry name" value="DSHCT"/>
    <property type="match status" value="1"/>
</dbReference>
<dbReference type="Proteomes" id="UP000195402">
    <property type="component" value="Unassembled WGS sequence"/>
</dbReference>
<dbReference type="AlphaFoldDB" id="A0A200QV60"/>
<feature type="domain" description="Helicase C-terminal" evidence="8">
    <location>
        <begin position="372"/>
        <end position="568"/>
    </location>
</feature>
<comment type="caution">
    <text evidence="9">The sequence shown here is derived from an EMBL/GenBank/DDBJ whole genome shotgun (WGS) entry which is preliminary data.</text>
</comment>
<evidence type="ECO:0000256" key="4">
    <source>
        <dbReference type="ARBA" id="ARBA00022840"/>
    </source>
</evidence>
<dbReference type="GO" id="GO:0016787">
    <property type="term" value="F:hydrolase activity"/>
    <property type="evidence" value="ECO:0007669"/>
    <property type="project" value="UniProtKB-KW"/>
</dbReference>
<dbReference type="OrthoDB" id="64767at2759"/>
<dbReference type="InterPro" id="IPR027417">
    <property type="entry name" value="P-loop_NTPase"/>
</dbReference>
<dbReference type="GO" id="GO:0004386">
    <property type="term" value="F:helicase activity"/>
    <property type="evidence" value="ECO:0007669"/>
    <property type="project" value="UniProtKB-KW"/>
</dbReference>
<feature type="compositionally biased region" description="Basic and acidic residues" evidence="6">
    <location>
        <begin position="326"/>
        <end position="343"/>
    </location>
</feature>
<dbReference type="Pfam" id="PF00270">
    <property type="entry name" value="DEAD"/>
    <property type="match status" value="1"/>
</dbReference>
<sequence>MSMQMPSLHYLGDILVMKASTQRDPISGLPISKEYEDFIVDEIDGDVEQVEDEIDVVATSTSSSTRYEEHKWQRVERFRSEVKELGDGIIDFNELASIYDFRVDKFQRLAIQAFLRGSSVVVSAPTSSGKTLIAEAAALATIARGRRILYTTPLKALSNQKFRDFRETFGESNVGLLTGDSAVNKDAPILIMTTEILRNMLYQSVGTASTGGGLFHVDVIVLDEVHYLSDIYRGTVWEEIVIYCPKEVQLICLSATVANADELAGWIEQIHGTTELVTSTKRPVPMSWYFSTKNSLLPLLNEKGTSMNRKLSLNYLQLSASRVKPYKEDGSRRRNLRKRESDRGYNAVSNMSGQLPLSKNDINTIRRSQIPQVRDTLWHLRARDMLPAIWFIFSRKGCDAAVQYLEDCKLLDECEMGEVELALKRFRIQYPDAIRESAIKGLRHGVAAHHAGCLPLWKSFVEELFQRGLVKIVFATETLAAGINMPARTTVISSLSKRCESGRIQLSPNELLQMAGRAGRRGIDERGHVVLLQTPYEGAEESCKLLFAGVEPLVSQFTASYGMVLNLLAGAKVTRRSKETDEMKVFQAGRTLEEARKIVEQSFGNYVGSNVMLAAKEEITKIEKEIALLTLEVSDDAVDRNSRKQMSEIAYREIHDLQDELRAEKRLRTELRRRMEMQRMTSLKHILKKLEDGHLPFLCLQYKDTEGIQHLVAAVYLGEVDSLSGSKVKNMIYADDCFGLGTELDVGDNDGQLDAKLSYYVALGSDNSWYLFTEKWIKTVYRTGLPNVPLAQGDALPREIMRVLLDKEEIEWERLADSEFGGLWSMEGSLETWSWSLNVPVLSSLSEDDEVLQMSQAYRDALECYKDQRNKVSRLKKRISRTEGFKEYKKIIDMTNFTKEKIERLKARSNRLISRIEQIEPSGWKEFLQISNVIHEARALDINTHVIFPLGETAAAIRGENELWLAMVLRNKILLDLKPAQLAAVCGSLVSEGIKIRPWKNNSYIYEPSSTVMNMIKLLDEQRSSFLQLQEKHGVKISCGLDSQFSGIVEAWASGLTWREIMMDCAMDEGDLARLLRRTIDLLAQIPKLPDIDPFLQNNAMIASNVMDRPPISELAGSELSSNILWQLTNLSVFAAESGNLLASNLESCSFFGTRCTLSSPSMLVMLYNGRKTGNLLCRSIGKRPRVRQEYICYAILRWWLCSANTKSLMAVPFSFGRILNKLLKPFIFLLNVNM</sequence>
<dbReference type="InterPro" id="IPR011545">
    <property type="entry name" value="DEAD/DEAH_box_helicase_dom"/>
</dbReference>
<evidence type="ECO:0000256" key="1">
    <source>
        <dbReference type="ARBA" id="ARBA00022741"/>
    </source>
</evidence>
<dbReference type="FunCoup" id="A0A200QV60">
    <property type="interactions" value="783"/>
</dbReference>
<keyword evidence="4" id="KW-0067">ATP-binding</keyword>
<evidence type="ECO:0000259" key="7">
    <source>
        <dbReference type="PROSITE" id="PS51192"/>
    </source>
</evidence>
<dbReference type="STRING" id="56857.A0A200QV60"/>
<evidence type="ECO:0000256" key="6">
    <source>
        <dbReference type="SAM" id="MobiDB-lite"/>
    </source>
</evidence>
<keyword evidence="2" id="KW-0378">Hydrolase</keyword>
<keyword evidence="5" id="KW-0175">Coiled coil</keyword>
<protein>
    <submittedName>
        <fullName evidence="9">Helicase</fullName>
    </submittedName>
</protein>
<dbReference type="Gene3D" id="1.10.3380.30">
    <property type="match status" value="1"/>
</dbReference>
<dbReference type="SMART" id="SM01142">
    <property type="entry name" value="DSHCT"/>
    <property type="match status" value="1"/>
</dbReference>
<dbReference type="InterPro" id="IPR001650">
    <property type="entry name" value="Helicase_C-like"/>
</dbReference>
<evidence type="ECO:0000259" key="8">
    <source>
        <dbReference type="PROSITE" id="PS51194"/>
    </source>
</evidence>
<dbReference type="SMART" id="SM00490">
    <property type="entry name" value="HELICc"/>
    <property type="match status" value="1"/>
</dbReference>
<dbReference type="Gene3D" id="3.40.50.300">
    <property type="entry name" value="P-loop containing nucleotide triphosphate hydrolases"/>
    <property type="match status" value="2"/>
</dbReference>
<dbReference type="OMA" id="RRGCDKA"/>
<dbReference type="InParanoid" id="A0A200QV60"/>
<feature type="coiled-coil region" evidence="5">
    <location>
        <begin position="612"/>
        <end position="674"/>
    </location>
</feature>
<proteinExistence type="predicted"/>
<dbReference type="EMBL" id="MVGT01001055">
    <property type="protein sequence ID" value="OVA14325.1"/>
    <property type="molecule type" value="Genomic_DNA"/>
</dbReference>
<evidence type="ECO:0000313" key="10">
    <source>
        <dbReference type="Proteomes" id="UP000195402"/>
    </source>
</evidence>
<dbReference type="SMART" id="SM00487">
    <property type="entry name" value="DEXDc"/>
    <property type="match status" value="1"/>
</dbReference>
<feature type="region of interest" description="Disordered" evidence="6">
    <location>
        <begin position="326"/>
        <end position="355"/>
    </location>
</feature>
<dbReference type="Pfam" id="PF00271">
    <property type="entry name" value="Helicase_C"/>
    <property type="match status" value="1"/>
</dbReference>
<dbReference type="FunFam" id="3.40.50.300:FF:000190">
    <property type="entry name" value="ATP-dependent RNA helicase"/>
    <property type="match status" value="1"/>
</dbReference>
<dbReference type="InterPro" id="IPR014001">
    <property type="entry name" value="Helicase_ATP-bd"/>
</dbReference>
<name>A0A200QV60_MACCD</name>
<dbReference type="GO" id="GO:0055087">
    <property type="term" value="C:Ski complex"/>
    <property type="evidence" value="ECO:0007669"/>
    <property type="project" value="TreeGrafter"/>
</dbReference>
<keyword evidence="10" id="KW-1185">Reference proteome</keyword>
<reference evidence="9 10" key="1">
    <citation type="journal article" date="2017" name="Mol. Plant">
        <title>The Genome of Medicinal Plant Macleaya cordata Provides New Insights into Benzylisoquinoline Alkaloids Metabolism.</title>
        <authorList>
            <person name="Liu X."/>
            <person name="Liu Y."/>
            <person name="Huang P."/>
            <person name="Ma Y."/>
            <person name="Qing Z."/>
            <person name="Tang Q."/>
            <person name="Cao H."/>
            <person name="Cheng P."/>
            <person name="Zheng Y."/>
            <person name="Yuan Z."/>
            <person name="Zhou Y."/>
            <person name="Liu J."/>
            <person name="Tang Z."/>
            <person name="Zhuo Y."/>
            <person name="Zhang Y."/>
            <person name="Yu L."/>
            <person name="Huang J."/>
            <person name="Yang P."/>
            <person name="Peng Q."/>
            <person name="Zhang J."/>
            <person name="Jiang W."/>
            <person name="Zhang Z."/>
            <person name="Lin K."/>
            <person name="Ro D.K."/>
            <person name="Chen X."/>
            <person name="Xiong X."/>
            <person name="Shang Y."/>
            <person name="Huang S."/>
            <person name="Zeng J."/>
        </authorList>
    </citation>
    <scope>NUCLEOTIDE SEQUENCE [LARGE SCALE GENOMIC DNA]</scope>
    <source>
        <strain evidence="10">cv. BLH2017</strain>
        <tissue evidence="9">Root</tissue>
    </source>
</reference>
<dbReference type="PANTHER" id="PTHR12131:SF1">
    <property type="entry name" value="ATP-DEPENDENT RNA HELICASE SUPV3L1, MITOCHONDRIAL-RELATED"/>
    <property type="match status" value="1"/>
</dbReference>
<evidence type="ECO:0000256" key="5">
    <source>
        <dbReference type="SAM" id="Coils"/>
    </source>
</evidence>
<dbReference type="InterPro" id="IPR012961">
    <property type="entry name" value="Ski2/MTR4_C"/>
</dbReference>
<dbReference type="CDD" id="cd18795">
    <property type="entry name" value="SF2_C_Ski2"/>
    <property type="match status" value="1"/>
</dbReference>
<evidence type="ECO:0000256" key="2">
    <source>
        <dbReference type="ARBA" id="ARBA00022801"/>
    </source>
</evidence>
<dbReference type="GO" id="GO:0003676">
    <property type="term" value="F:nucleic acid binding"/>
    <property type="evidence" value="ECO:0007669"/>
    <property type="project" value="InterPro"/>
</dbReference>
<dbReference type="SUPFAM" id="SSF52540">
    <property type="entry name" value="P-loop containing nucleoside triphosphate hydrolases"/>
    <property type="match status" value="1"/>
</dbReference>
<keyword evidence="1" id="KW-0547">Nucleotide-binding</keyword>
<dbReference type="GO" id="GO:0070478">
    <property type="term" value="P:nuclear-transcribed mRNA catabolic process, 3'-5' exonucleolytic nonsense-mediated decay"/>
    <property type="evidence" value="ECO:0007669"/>
    <property type="project" value="TreeGrafter"/>
</dbReference>
<dbReference type="InterPro" id="IPR057416">
    <property type="entry name" value="SH3_ISE2"/>
</dbReference>
<dbReference type="GO" id="GO:0005524">
    <property type="term" value="F:ATP binding"/>
    <property type="evidence" value="ECO:0007669"/>
    <property type="project" value="UniProtKB-KW"/>
</dbReference>
<dbReference type="PROSITE" id="PS51194">
    <property type="entry name" value="HELICASE_CTER"/>
    <property type="match status" value="1"/>
</dbReference>
<evidence type="ECO:0000256" key="3">
    <source>
        <dbReference type="ARBA" id="ARBA00022806"/>
    </source>
</evidence>
<dbReference type="PROSITE" id="PS51192">
    <property type="entry name" value="HELICASE_ATP_BIND_1"/>
    <property type="match status" value="1"/>
</dbReference>
<dbReference type="PANTHER" id="PTHR12131">
    <property type="entry name" value="ATP-DEPENDENT RNA AND DNA HELICASE"/>
    <property type="match status" value="1"/>
</dbReference>
<gene>
    <name evidence="9" type="ORF">BVC80_9023g21</name>
</gene>
<dbReference type="Pfam" id="PF25446">
    <property type="entry name" value="SH3_ISE2"/>
    <property type="match status" value="1"/>
</dbReference>
<dbReference type="InterPro" id="IPR050699">
    <property type="entry name" value="RNA-DNA_Helicase"/>
</dbReference>
<accession>A0A200QV60</accession>
<evidence type="ECO:0000313" key="9">
    <source>
        <dbReference type="EMBL" id="OVA14325.1"/>
    </source>
</evidence>
<keyword evidence="3 9" id="KW-0347">Helicase</keyword>